<keyword evidence="3" id="KW-1185">Reference proteome</keyword>
<proteinExistence type="predicted"/>
<comment type="caution">
    <text evidence="2">The sequence shown here is derived from an EMBL/GenBank/DDBJ whole genome shotgun (WGS) entry which is preliminary data.</text>
</comment>
<dbReference type="EMBL" id="CAUYUJ010019555">
    <property type="protein sequence ID" value="CAK0892056.1"/>
    <property type="molecule type" value="Genomic_DNA"/>
</dbReference>
<reference evidence="2" key="1">
    <citation type="submission" date="2023-10" db="EMBL/GenBank/DDBJ databases">
        <authorList>
            <person name="Chen Y."/>
            <person name="Shah S."/>
            <person name="Dougan E. K."/>
            <person name="Thang M."/>
            <person name="Chan C."/>
        </authorList>
    </citation>
    <scope>NUCLEOTIDE SEQUENCE [LARGE SCALE GENOMIC DNA]</scope>
</reference>
<feature type="compositionally biased region" description="Low complexity" evidence="1">
    <location>
        <begin position="228"/>
        <end position="239"/>
    </location>
</feature>
<organism evidence="2 3">
    <name type="scientific">Prorocentrum cordatum</name>
    <dbReference type="NCBI Taxonomy" id="2364126"/>
    <lineage>
        <taxon>Eukaryota</taxon>
        <taxon>Sar</taxon>
        <taxon>Alveolata</taxon>
        <taxon>Dinophyceae</taxon>
        <taxon>Prorocentrales</taxon>
        <taxon>Prorocentraceae</taxon>
        <taxon>Prorocentrum</taxon>
    </lineage>
</organism>
<sequence length="269" mass="28801">MRAARTMSVPPCTAPWNEDWLVRHPLVLALIARYLRNSIDCADEGAAQMRLAEWIASGAPLDDFLGGPLGGGRAVMDLTVVVDTPAGAPAQTRHRDTIVPGPCASIGVHIPLTRLQAAPVNGAIGFSARSHVLDMREGEQKIDLVGAVPQGSVILYDSFLEHHGLENGSDAPRAALFSWYRVPGVYTGHTDENFGELGLRRTMQLRRLVQERLQEAIAAARAEHPEHSATGLSGATGAAEPHWGFPAGAPLVEWGEERTSRRGAPHGGL</sequence>
<dbReference type="Proteomes" id="UP001189429">
    <property type="component" value="Unassembled WGS sequence"/>
</dbReference>
<evidence type="ECO:0000313" key="3">
    <source>
        <dbReference type="Proteomes" id="UP001189429"/>
    </source>
</evidence>
<evidence type="ECO:0000313" key="2">
    <source>
        <dbReference type="EMBL" id="CAK0892056.1"/>
    </source>
</evidence>
<feature type="region of interest" description="Disordered" evidence="1">
    <location>
        <begin position="220"/>
        <end position="239"/>
    </location>
</feature>
<accession>A0ABN9WYV2</accession>
<dbReference type="Gene3D" id="2.60.120.620">
    <property type="entry name" value="q2cbj1_9rhob like domain"/>
    <property type="match status" value="1"/>
</dbReference>
<evidence type="ECO:0008006" key="4">
    <source>
        <dbReference type="Google" id="ProtNLM"/>
    </source>
</evidence>
<name>A0ABN9WYV2_9DINO</name>
<dbReference type="SUPFAM" id="SSF51197">
    <property type="entry name" value="Clavaminate synthase-like"/>
    <property type="match status" value="1"/>
</dbReference>
<protein>
    <recommendedName>
        <fullName evidence="4">Phytanoyl-CoA dioxygenase</fullName>
    </recommendedName>
</protein>
<evidence type="ECO:0000256" key="1">
    <source>
        <dbReference type="SAM" id="MobiDB-lite"/>
    </source>
</evidence>
<gene>
    <name evidence="2" type="ORF">PCOR1329_LOCUS71798</name>
</gene>